<dbReference type="PANTHER" id="PTHR34235:SF3">
    <property type="entry name" value="SLR1203 PROTEIN"/>
    <property type="match status" value="1"/>
</dbReference>
<gene>
    <name evidence="1" type="ORF">KA717_35580</name>
</gene>
<organism evidence="1">
    <name type="scientific">Woronichinia naegeliana WA131</name>
    <dbReference type="NCBI Taxonomy" id="2824559"/>
    <lineage>
        <taxon>Bacteria</taxon>
        <taxon>Bacillati</taxon>
        <taxon>Cyanobacteriota</taxon>
        <taxon>Cyanophyceae</taxon>
        <taxon>Synechococcales</taxon>
        <taxon>Coelosphaeriaceae</taxon>
        <taxon>Woronichinia</taxon>
    </lineage>
</organism>
<dbReference type="Pfam" id="PF01724">
    <property type="entry name" value="DUF29"/>
    <property type="match status" value="1"/>
</dbReference>
<evidence type="ECO:0000313" key="1">
    <source>
        <dbReference type="EMBL" id="UXE60754.1"/>
    </source>
</evidence>
<reference evidence="1" key="1">
    <citation type="submission" date="2021-04" db="EMBL/GenBank/DDBJ databases">
        <title>Genome sequence of Woronichinia naegeliana from Washington state freshwater lake bloom.</title>
        <authorList>
            <person name="Dreher T.W."/>
        </authorList>
    </citation>
    <scope>NUCLEOTIDE SEQUENCE</scope>
    <source>
        <strain evidence="1">WA131</strain>
    </source>
</reference>
<dbReference type="AlphaFoldDB" id="A0A977KVM2"/>
<accession>A0A977KVM2</accession>
<sequence length="146" mass="17190">MNTLSPTLYDIDFNLWIEQTINQLKNGNLKDLDIKNLVEEIESMGRSDKREIYSRLKVLLIHLLKWKYQPSKKTSSWIATINEQRTQINLILKDSPSLKPYLRDNWEDCYQDARIDAATETFLPLETFPWECPFTPDQILTPGFIP</sequence>
<dbReference type="Gene3D" id="1.20.1220.20">
    <property type="entry name" value="Uncharcterised protein PF01724"/>
    <property type="match status" value="1"/>
</dbReference>
<dbReference type="EMBL" id="CP073041">
    <property type="protein sequence ID" value="UXE60754.1"/>
    <property type="molecule type" value="Genomic_DNA"/>
</dbReference>
<dbReference type="Proteomes" id="UP001065613">
    <property type="component" value="Chromosome"/>
</dbReference>
<protein>
    <submittedName>
        <fullName evidence="1">DUF29 domain-containing protein</fullName>
    </submittedName>
</protein>
<proteinExistence type="predicted"/>
<name>A0A977KVM2_9CYAN</name>
<dbReference type="InterPro" id="IPR002636">
    <property type="entry name" value="DUF29"/>
</dbReference>
<dbReference type="PANTHER" id="PTHR34235">
    <property type="entry name" value="SLR1203 PROTEIN-RELATED"/>
    <property type="match status" value="1"/>
</dbReference>
<dbReference type="KEGG" id="wna:KA717_35580"/>